<organism evidence="2 3">
    <name type="scientific">Biomphalaria glabrata</name>
    <name type="common">Bloodfluke planorb</name>
    <name type="synonym">Freshwater snail</name>
    <dbReference type="NCBI Taxonomy" id="6526"/>
    <lineage>
        <taxon>Eukaryota</taxon>
        <taxon>Metazoa</taxon>
        <taxon>Spiralia</taxon>
        <taxon>Lophotrochozoa</taxon>
        <taxon>Mollusca</taxon>
        <taxon>Gastropoda</taxon>
        <taxon>Heterobranchia</taxon>
        <taxon>Euthyneura</taxon>
        <taxon>Panpulmonata</taxon>
        <taxon>Hygrophila</taxon>
        <taxon>Lymnaeoidea</taxon>
        <taxon>Planorbidae</taxon>
        <taxon>Biomphalaria</taxon>
    </lineage>
</organism>
<evidence type="ECO:0000313" key="3">
    <source>
        <dbReference type="RefSeq" id="XP_055890279.1"/>
    </source>
</evidence>
<dbReference type="OrthoDB" id="6212680at2759"/>
<sequence length="186" mass="20978">MFYEVVIGIFFSVISECSGLSKYMSKILEFDGLRNVSFWIAVSSTDGCYSSDFKLVERSLVEELLAERNLGKEYASLVLNDKRYLELNYELYKLEETLKVDAWHANDQRNQVFGGKCKKWFNHMCLGGNGKRSLEDLNGSTSNQSAIGGVEKQRNPASSSGQAKVMSKASFAVIVLCLLVQLFKRR</sequence>
<gene>
    <name evidence="3" type="primary">LOC106067797</name>
</gene>
<protein>
    <submittedName>
        <fullName evidence="3">Uncharacterized protein LOC106067797 isoform X1</fullName>
    </submittedName>
</protein>
<proteinExistence type="predicted"/>
<dbReference type="AlphaFoldDB" id="A0A9W3ASZ7"/>
<accession>A0A9W3ASZ7</accession>
<evidence type="ECO:0000313" key="2">
    <source>
        <dbReference type="Proteomes" id="UP001165740"/>
    </source>
</evidence>
<dbReference type="Proteomes" id="UP001165740">
    <property type="component" value="Chromosome 7"/>
</dbReference>
<feature type="region of interest" description="Disordered" evidence="1">
    <location>
        <begin position="140"/>
        <end position="159"/>
    </location>
</feature>
<dbReference type="RefSeq" id="XP_055890279.1">
    <property type="nucleotide sequence ID" value="XM_056034304.1"/>
</dbReference>
<name>A0A9W3ASZ7_BIOGL</name>
<keyword evidence="2" id="KW-1185">Reference proteome</keyword>
<reference evidence="3" key="1">
    <citation type="submission" date="2025-08" db="UniProtKB">
        <authorList>
            <consortium name="RefSeq"/>
        </authorList>
    </citation>
    <scope>IDENTIFICATION</scope>
</reference>
<evidence type="ECO:0000256" key="1">
    <source>
        <dbReference type="SAM" id="MobiDB-lite"/>
    </source>
</evidence>
<dbReference type="GeneID" id="106067797"/>